<protein>
    <recommendedName>
        <fullName evidence="1">Molybdopterin dinucleotide-binding domain-containing protein</fullName>
    </recommendedName>
</protein>
<dbReference type="InterPro" id="IPR050612">
    <property type="entry name" value="Prok_Mopterin_Oxidored"/>
</dbReference>
<name>X1K7K6_9ZZZZ</name>
<reference evidence="2" key="1">
    <citation type="journal article" date="2014" name="Front. Microbiol.">
        <title>High frequency of phylogenetically diverse reductive dehalogenase-homologous genes in deep subseafloor sedimentary metagenomes.</title>
        <authorList>
            <person name="Kawai M."/>
            <person name="Futagami T."/>
            <person name="Toyoda A."/>
            <person name="Takaki Y."/>
            <person name="Nishi S."/>
            <person name="Hori S."/>
            <person name="Arai W."/>
            <person name="Tsubouchi T."/>
            <person name="Morono Y."/>
            <person name="Uchiyama I."/>
            <person name="Ito T."/>
            <person name="Fujiyama A."/>
            <person name="Inagaki F."/>
            <person name="Takami H."/>
        </authorList>
    </citation>
    <scope>NUCLEOTIDE SEQUENCE</scope>
    <source>
        <strain evidence="2">Expedition CK06-06</strain>
    </source>
</reference>
<dbReference type="EMBL" id="BARU01036430">
    <property type="protein sequence ID" value="GAH89610.1"/>
    <property type="molecule type" value="Genomic_DNA"/>
</dbReference>
<feature type="domain" description="Molybdopterin dinucleotide-binding" evidence="1">
    <location>
        <begin position="62"/>
        <end position="158"/>
    </location>
</feature>
<feature type="non-terminal residue" evidence="2">
    <location>
        <position position="1"/>
    </location>
</feature>
<dbReference type="Pfam" id="PF01568">
    <property type="entry name" value="Molydop_binding"/>
    <property type="match status" value="1"/>
</dbReference>
<comment type="caution">
    <text evidence="2">The sequence shown here is derived from an EMBL/GenBank/DDBJ whole genome shotgun (WGS) entry which is preliminary data.</text>
</comment>
<dbReference type="PANTHER" id="PTHR43742">
    <property type="entry name" value="TRIMETHYLAMINE-N-OXIDE REDUCTASE"/>
    <property type="match status" value="1"/>
</dbReference>
<proteinExistence type="predicted"/>
<dbReference type="AlphaFoldDB" id="X1K7K6"/>
<dbReference type="GO" id="GO:0016491">
    <property type="term" value="F:oxidoreductase activity"/>
    <property type="evidence" value="ECO:0007669"/>
    <property type="project" value="InterPro"/>
</dbReference>
<accession>X1K7K6</accession>
<dbReference type="SUPFAM" id="SSF50692">
    <property type="entry name" value="ADC-like"/>
    <property type="match status" value="1"/>
</dbReference>
<dbReference type="GO" id="GO:0043546">
    <property type="term" value="F:molybdopterin cofactor binding"/>
    <property type="evidence" value="ECO:0007669"/>
    <property type="project" value="InterPro"/>
</dbReference>
<dbReference type="Gene3D" id="2.40.40.20">
    <property type="match status" value="1"/>
</dbReference>
<gene>
    <name evidence="2" type="ORF">S03H2_56885</name>
</gene>
<dbReference type="InterPro" id="IPR006657">
    <property type="entry name" value="MoPterin_dinucl-bd_dom"/>
</dbReference>
<evidence type="ECO:0000259" key="1">
    <source>
        <dbReference type="Pfam" id="PF01568"/>
    </source>
</evidence>
<sequence length="168" mass="18861">TSFTGKYEKQGFKTPSGKVELYSTILEKFGYEPLPVYREPAESPISKPELAKEYPLICNNGMKPLVHTHSQFHDLPWIKEIFPEPFAALNPATAQQYSIKDGERVIIESPRASVRLKAKITKAVPPNTVFIPHGGKEPLYNDLTDDKMVDPIGGGFSTRAFLCRLRKV</sequence>
<organism evidence="2">
    <name type="scientific">marine sediment metagenome</name>
    <dbReference type="NCBI Taxonomy" id="412755"/>
    <lineage>
        <taxon>unclassified sequences</taxon>
        <taxon>metagenomes</taxon>
        <taxon>ecological metagenomes</taxon>
    </lineage>
</organism>
<evidence type="ECO:0000313" key="2">
    <source>
        <dbReference type="EMBL" id="GAH89610.1"/>
    </source>
</evidence>
<dbReference type="InterPro" id="IPR009010">
    <property type="entry name" value="Asp_de-COase-like_dom_sf"/>
</dbReference>